<feature type="region of interest" description="Disordered" evidence="1">
    <location>
        <begin position="1"/>
        <end position="38"/>
    </location>
</feature>
<organism evidence="2 3">
    <name type="scientific">Polyporus arcularius HHB13444</name>
    <dbReference type="NCBI Taxonomy" id="1314778"/>
    <lineage>
        <taxon>Eukaryota</taxon>
        <taxon>Fungi</taxon>
        <taxon>Dikarya</taxon>
        <taxon>Basidiomycota</taxon>
        <taxon>Agaricomycotina</taxon>
        <taxon>Agaricomycetes</taxon>
        <taxon>Polyporales</taxon>
        <taxon>Polyporaceae</taxon>
        <taxon>Polyporus</taxon>
    </lineage>
</organism>
<feature type="compositionally biased region" description="Polar residues" evidence="1">
    <location>
        <begin position="1"/>
        <end position="17"/>
    </location>
</feature>
<dbReference type="Proteomes" id="UP000308197">
    <property type="component" value="Unassembled WGS sequence"/>
</dbReference>
<feature type="compositionally biased region" description="Basic residues" evidence="1">
    <location>
        <begin position="290"/>
        <end position="303"/>
    </location>
</feature>
<name>A0A5C3PUT4_9APHY</name>
<feature type="compositionally biased region" description="Low complexity" evidence="1">
    <location>
        <begin position="312"/>
        <end position="321"/>
    </location>
</feature>
<keyword evidence="3" id="KW-1185">Reference proteome</keyword>
<feature type="region of interest" description="Disordered" evidence="1">
    <location>
        <begin position="426"/>
        <end position="551"/>
    </location>
</feature>
<protein>
    <submittedName>
        <fullName evidence="2">Uncharacterized protein</fullName>
    </submittedName>
</protein>
<feature type="compositionally biased region" description="Polar residues" evidence="1">
    <location>
        <begin position="237"/>
        <end position="250"/>
    </location>
</feature>
<evidence type="ECO:0000313" key="2">
    <source>
        <dbReference type="EMBL" id="TFK92190.1"/>
    </source>
</evidence>
<dbReference type="InParanoid" id="A0A5C3PUT4"/>
<reference evidence="2 3" key="1">
    <citation type="journal article" date="2019" name="Nat. Ecol. Evol.">
        <title>Megaphylogeny resolves global patterns of mushroom evolution.</title>
        <authorList>
            <person name="Varga T."/>
            <person name="Krizsan K."/>
            <person name="Foldi C."/>
            <person name="Dima B."/>
            <person name="Sanchez-Garcia M."/>
            <person name="Sanchez-Ramirez S."/>
            <person name="Szollosi G.J."/>
            <person name="Szarkandi J.G."/>
            <person name="Papp V."/>
            <person name="Albert L."/>
            <person name="Andreopoulos W."/>
            <person name="Angelini C."/>
            <person name="Antonin V."/>
            <person name="Barry K.W."/>
            <person name="Bougher N.L."/>
            <person name="Buchanan P."/>
            <person name="Buyck B."/>
            <person name="Bense V."/>
            <person name="Catcheside P."/>
            <person name="Chovatia M."/>
            <person name="Cooper J."/>
            <person name="Damon W."/>
            <person name="Desjardin D."/>
            <person name="Finy P."/>
            <person name="Geml J."/>
            <person name="Haridas S."/>
            <person name="Hughes K."/>
            <person name="Justo A."/>
            <person name="Karasinski D."/>
            <person name="Kautmanova I."/>
            <person name="Kiss B."/>
            <person name="Kocsube S."/>
            <person name="Kotiranta H."/>
            <person name="LaButti K.M."/>
            <person name="Lechner B.E."/>
            <person name="Liimatainen K."/>
            <person name="Lipzen A."/>
            <person name="Lukacs Z."/>
            <person name="Mihaltcheva S."/>
            <person name="Morgado L.N."/>
            <person name="Niskanen T."/>
            <person name="Noordeloos M.E."/>
            <person name="Ohm R.A."/>
            <person name="Ortiz-Santana B."/>
            <person name="Ovrebo C."/>
            <person name="Racz N."/>
            <person name="Riley R."/>
            <person name="Savchenko A."/>
            <person name="Shiryaev A."/>
            <person name="Soop K."/>
            <person name="Spirin V."/>
            <person name="Szebenyi C."/>
            <person name="Tomsovsky M."/>
            <person name="Tulloss R.E."/>
            <person name="Uehling J."/>
            <person name="Grigoriev I.V."/>
            <person name="Vagvolgyi C."/>
            <person name="Papp T."/>
            <person name="Martin F.M."/>
            <person name="Miettinen O."/>
            <person name="Hibbett D.S."/>
            <person name="Nagy L.G."/>
        </authorList>
    </citation>
    <scope>NUCLEOTIDE SEQUENCE [LARGE SCALE GENOMIC DNA]</scope>
    <source>
        <strain evidence="2 3">HHB13444</strain>
    </source>
</reference>
<evidence type="ECO:0000313" key="3">
    <source>
        <dbReference type="Proteomes" id="UP000308197"/>
    </source>
</evidence>
<gene>
    <name evidence="2" type="ORF">K466DRAFT_582112</name>
</gene>
<feature type="compositionally biased region" description="Polar residues" evidence="1">
    <location>
        <begin position="198"/>
        <end position="207"/>
    </location>
</feature>
<accession>A0A5C3PUT4</accession>
<proteinExistence type="predicted"/>
<dbReference type="EMBL" id="ML211003">
    <property type="protein sequence ID" value="TFK92190.1"/>
    <property type="molecule type" value="Genomic_DNA"/>
</dbReference>
<feature type="compositionally biased region" description="Polar residues" evidence="1">
    <location>
        <begin position="509"/>
        <end position="525"/>
    </location>
</feature>
<evidence type="ECO:0000256" key="1">
    <source>
        <dbReference type="SAM" id="MobiDB-lite"/>
    </source>
</evidence>
<feature type="compositionally biased region" description="Basic and acidic residues" evidence="1">
    <location>
        <begin position="490"/>
        <end position="499"/>
    </location>
</feature>
<feature type="region of interest" description="Disordered" evidence="1">
    <location>
        <begin position="70"/>
        <end position="97"/>
    </location>
</feature>
<feature type="compositionally biased region" description="Low complexity" evidence="1">
    <location>
        <begin position="80"/>
        <end position="93"/>
    </location>
</feature>
<sequence length="551" mass="60125">MNANQYSSTPTGQSTSSAGGGMKFNAQPNPNATSNQFQSNGAASQMVPLMLQMQPTGSISFFPLQAQTQGFQQSPQWLGMPSSQPSTMSQSQPTQPPFVPGTPGFASPSHAMAAMNDLMTLAASMQQVPAEVPVGSLADDEEILIKALRKANARGLNYEQALRSLHNVNRHSEAAWKNYFLANLERLYAKTHARKGPQTISGSTTLQPLYLTSGGGTDLSQSPRSALAKPIKREKPPSTSYAHQKSSSRYDSGPRSEQTSHRHKAGTSSQGPHLVKAKMNASLASPKAIGIKKPRIRARRRIVRSPTPTPEPSAVSSSPESTEPEDRAYGVNDGSDSESEYGRAHTKHNKGLQAQRVTEEDFRAMARYMYENPRRWGESPTGLAYWRKFARREENASRRSLDAWARASRTHLEKILLYVEEYAGRVEQDGDSDVDETTPSTQDQGRDEESSTQDVDEPSHGPAEAAVEEIVTVPRKRYPSPSRTTDQEGPDEKRMRQENSKNVPEEVSVTETELAGSSESRTSGDSIPIPQEAQPPAGDAIPAVPLDAEKV</sequence>
<dbReference type="AlphaFoldDB" id="A0A5C3PUT4"/>
<feature type="compositionally biased region" description="Polar residues" evidence="1">
    <location>
        <begin position="26"/>
        <end position="38"/>
    </location>
</feature>
<feature type="region of interest" description="Disordered" evidence="1">
    <location>
        <begin position="194"/>
        <end position="358"/>
    </location>
</feature>
<dbReference type="STRING" id="1314778.A0A5C3PUT4"/>